<keyword evidence="4 9" id="KW-0732">Signal</keyword>
<evidence type="ECO:0000259" key="12">
    <source>
        <dbReference type="Pfam" id="PF07504"/>
    </source>
</evidence>
<proteinExistence type="inferred from homology"/>
<sequence>MTLIVAAFLAGVMATTALSAPKAVTLSSRLDNLVVDRVRGTSSVVAGEFKFAAAPANYAEASISFIASRPDLFNLRDAGNELKLLRQETDRLGETHVRLDQVYQGLPVWGCQKIVHFRDANTIYMVAGQTIPTPRVSTTPKVASSAAEATASSSVKSAIGTEPVKTSSELMIYPDNGTAKLVWQVVVSGVQSPTIKWRVFVDAVTGAVVMQYNDVKEDGPTVSTGIGVGHKPYTIQTYQFGLDYEMLDASRPMFVPPVSNLQGVITTYDNRTGQLYLDPNRDNVFDDDSAMQAAVSAQAFAGLTYQYFMDAFGRNSYDNLGSGLTMTVHYGTNLNNAYGGGGFIQFGDGDGINYLPFSGDLDVVAHEFTHSVTEYTANLIYTFASGALNESYSDFFGKMVDSNNWLLGDDIRLTTPGFLRSMQDPHQGPNPARFPFGYQPAKMSEWQDLPYSNDNGGVHINSGVPNKAGYLVANVIGRAKAAQIWFRTLSMYLTPDADMNFWSSMTQQAAKDLYGFPSPEVAAVVDALDSIGFSLVFAVPTQIVPLSAQLGAATDTTISITSYRNESVIIESVVSARGKLNINGTIPQSIPSGGTATYTVSFNGATGYTTCDVGAIFDTVVITTSSAAQPTMLIPVEVNLG</sequence>
<keyword evidence="2 9" id="KW-0645">Protease</keyword>
<gene>
    <name evidence="13" type="ORF">C3F09_10590</name>
</gene>
<feature type="domain" description="Peptidase M4" evidence="10">
    <location>
        <begin position="224"/>
        <end position="374"/>
    </location>
</feature>
<keyword evidence="7 9" id="KW-0482">Metalloprotease</keyword>
<comment type="caution">
    <text evidence="13">The sequence shown here is derived from an EMBL/GenBank/DDBJ whole genome shotgun (WGS) entry which is preliminary data.</text>
</comment>
<dbReference type="Gene3D" id="3.10.450.40">
    <property type="match status" value="1"/>
</dbReference>
<feature type="signal peptide" evidence="9">
    <location>
        <begin position="1"/>
        <end position="19"/>
    </location>
</feature>
<comment type="cofactor">
    <cofactor evidence="9">
        <name>Zn(2+)</name>
        <dbReference type="ChEBI" id="CHEBI:29105"/>
    </cofactor>
</comment>
<evidence type="ECO:0000259" key="10">
    <source>
        <dbReference type="Pfam" id="PF01447"/>
    </source>
</evidence>
<dbReference type="EC" id="3.4.24.-" evidence="9"/>
<dbReference type="InterPro" id="IPR050728">
    <property type="entry name" value="Zinc_Metalloprotease_M4"/>
</dbReference>
<dbReference type="Gene3D" id="1.10.390.10">
    <property type="entry name" value="Neutral Protease Domain 2"/>
    <property type="match status" value="1"/>
</dbReference>
<evidence type="ECO:0000256" key="5">
    <source>
        <dbReference type="ARBA" id="ARBA00022801"/>
    </source>
</evidence>
<comment type="similarity">
    <text evidence="1 9">Belongs to the peptidase M4 family.</text>
</comment>
<organism evidence="13 14">
    <name type="scientific">candidate division GN15 bacterium</name>
    <dbReference type="NCBI Taxonomy" id="2072418"/>
    <lineage>
        <taxon>Bacteria</taxon>
        <taxon>candidate division GN15</taxon>
    </lineage>
</organism>
<dbReference type="Gene3D" id="3.10.170.10">
    <property type="match status" value="1"/>
</dbReference>
<evidence type="ECO:0000256" key="4">
    <source>
        <dbReference type="ARBA" id="ARBA00022729"/>
    </source>
</evidence>
<dbReference type="CDD" id="cd09597">
    <property type="entry name" value="M4_TLP"/>
    <property type="match status" value="1"/>
</dbReference>
<evidence type="ECO:0000256" key="2">
    <source>
        <dbReference type="ARBA" id="ARBA00022670"/>
    </source>
</evidence>
<dbReference type="Proteomes" id="UP000250918">
    <property type="component" value="Unassembled WGS sequence"/>
</dbReference>
<reference evidence="13 14" key="1">
    <citation type="journal article" date="2018" name="ISME J.">
        <title>A methanotrophic archaeon couples anaerobic oxidation of methane to Fe(III) reduction.</title>
        <authorList>
            <person name="Cai C."/>
            <person name="Leu A.O."/>
            <person name="Xie G.J."/>
            <person name="Guo J."/>
            <person name="Feng Y."/>
            <person name="Zhao J.X."/>
            <person name="Tyson G.W."/>
            <person name="Yuan Z."/>
            <person name="Hu S."/>
        </authorList>
    </citation>
    <scope>NUCLEOTIDE SEQUENCE [LARGE SCALE GENOMIC DNA]</scope>
    <source>
        <strain evidence="13">FeB_12</strain>
    </source>
</reference>
<dbReference type="InterPro" id="IPR023612">
    <property type="entry name" value="Peptidase_M4"/>
</dbReference>
<dbReference type="Pfam" id="PF07504">
    <property type="entry name" value="FTP"/>
    <property type="match status" value="1"/>
</dbReference>
<feature type="domain" description="Peptidase M4 C-terminal" evidence="11">
    <location>
        <begin position="377"/>
        <end position="532"/>
    </location>
</feature>
<dbReference type="AlphaFoldDB" id="A0A855X3V4"/>
<feature type="domain" description="FTP" evidence="12">
    <location>
        <begin position="80"/>
        <end position="129"/>
    </location>
</feature>
<dbReference type="InterPro" id="IPR013856">
    <property type="entry name" value="Peptidase_M4_domain"/>
</dbReference>
<feature type="active site" evidence="8">
    <location>
        <position position="367"/>
    </location>
</feature>
<dbReference type="GO" id="GO:0046872">
    <property type="term" value="F:metal ion binding"/>
    <property type="evidence" value="ECO:0007669"/>
    <property type="project" value="UniProtKB-UniRule"/>
</dbReference>
<evidence type="ECO:0000256" key="1">
    <source>
        <dbReference type="ARBA" id="ARBA00009388"/>
    </source>
</evidence>
<evidence type="ECO:0000256" key="7">
    <source>
        <dbReference type="ARBA" id="ARBA00023049"/>
    </source>
</evidence>
<dbReference type="GO" id="GO:0005576">
    <property type="term" value="C:extracellular region"/>
    <property type="evidence" value="ECO:0007669"/>
    <property type="project" value="UniProtKB-SubCell"/>
</dbReference>
<dbReference type="PANTHER" id="PTHR33794:SF1">
    <property type="entry name" value="BACILLOLYSIN"/>
    <property type="match status" value="1"/>
</dbReference>
<dbReference type="InterPro" id="IPR011096">
    <property type="entry name" value="FTP_domain"/>
</dbReference>
<dbReference type="PRINTS" id="PR00730">
    <property type="entry name" value="THERMOLYSIN"/>
</dbReference>
<dbReference type="GO" id="GO:0006508">
    <property type="term" value="P:proteolysis"/>
    <property type="evidence" value="ECO:0007669"/>
    <property type="project" value="UniProtKB-KW"/>
</dbReference>
<evidence type="ECO:0000313" key="14">
    <source>
        <dbReference type="Proteomes" id="UP000250918"/>
    </source>
</evidence>
<evidence type="ECO:0000256" key="6">
    <source>
        <dbReference type="ARBA" id="ARBA00022833"/>
    </source>
</evidence>
<accession>A0A855X3V4</accession>
<evidence type="ECO:0000256" key="9">
    <source>
        <dbReference type="RuleBase" id="RU366073"/>
    </source>
</evidence>
<dbReference type="InterPro" id="IPR027268">
    <property type="entry name" value="Peptidase_M4/M1_CTD_sf"/>
</dbReference>
<dbReference type="InterPro" id="IPR001570">
    <property type="entry name" value="Peptidase_M4_C_domain"/>
</dbReference>
<dbReference type="Pfam" id="PF01447">
    <property type="entry name" value="Peptidase_M4"/>
    <property type="match status" value="1"/>
</dbReference>
<keyword evidence="5 9" id="KW-0378">Hydrolase</keyword>
<feature type="non-terminal residue" evidence="13">
    <location>
        <position position="641"/>
    </location>
</feature>
<dbReference type="EMBL" id="PQAP01000177">
    <property type="protein sequence ID" value="PWB69126.1"/>
    <property type="molecule type" value="Genomic_DNA"/>
</dbReference>
<comment type="function">
    <text evidence="9">Extracellular zinc metalloprotease.</text>
</comment>
<keyword evidence="6 9" id="KW-0862">Zinc</keyword>
<name>A0A855X3V4_9BACT</name>
<protein>
    <recommendedName>
        <fullName evidence="9">Neutral metalloproteinase</fullName>
        <ecNumber evidence="9">3.4.24.-</ecNumber>
    </recommendedName>
</protein>
<evidence type="ECO:0000256" key="3">
    <source>
        <dbReference type="ARBA" id="ARBA00022723"/>
    </source>
</evidence>
<evidence type="ECO:0000256" key="8">
    <source>
        <dbReference type="PIRSR" id="PIRSR623612-1"/>
    </source>
</evidence>
<dbReference type="GO" id="GO:0004222">
    <property type="term" value="F:metalloendopeptidase activity"/>
    <property type="evidence" value="ECO:0007669"/>
    <property type="project" value="UniProtKB-UniRule"/>
</dbReference>
<dbReference type="Pfam" id="PF02868">
    <property type="entry name" value="Peptidase_M4_C"/>
    <property type="match status" value="1"/>
</dbReference>
<feature type="chain" id="PRO_5033104927" description="Neutral metalloproteinase" evidence="9">
    <location>
        <begin position="20"/>
        <end position="641"/>
    </location>
</feature>
<dbReference type="SUPFAM" id="SSF55486">
    <property type="entry name" value="Metalloproteases ('zincins'), catalytic domain"/>
    <property type="match status" value="1"/>
</dbReference>
<evidence type="ECO:0000313" key="13">
    <source>
        <dbReference type="EMBL" id="PWB69126.1"/>
    </source>
</evidence>
<dbReference type="PANTHER" id="PTHR33794">
    <property type="entry name" value="BACILLOLYSIN"/>
    <property type="match status" value="1"/>
</dbReference>
<dbReference type="Gene3D" id="3.10.450.490">
    <property type="match status" value="1"/>
</dbReference>
<keyword evidence="9" id="KW-0964">Secreted</keyword>
<keyword evidence="3" id="KW-0479">Metal-binding</keyword>
<comment type="subcellular location">
    <subcellularLocation>
        <location evidence="9">Secreted</location>
    </subcellularLocation>
</comment>
<feature type="active site" description="Proton donor" evidence="8">
    <location>
        <position position="459"/>
    </location>
</feature>
<evidence type="ECO:0000259" key="11">
    <source>
        <dbReference type="Pfam" id="PF02868"/>
    </source>
</evidence>